<dbReference type="PANTHER" id="PTHR30158">
    <property type="entry name" value="ACRA/E-RELATED COMPONENT OF DRUG EFFLUX TRANSPORTER"/>
    <property type="match status" value="1"/>
</dbReference>
<dbReference type="OrthoDB" id="9800613at2"/>
<dbReference type="AlphaFoldDB" id="A0A2C6DGF0"/>
<evidence type="ECO:0000313" key="9">
    <source>
        <dbReference type="EMBL" id="VFS47611.1"/>
    </source>
</evidence>
<evidence type="ECO:0000313" key="10">
    <source>
        <dbReference type="Proteomes" id="UP000224974"/>
    </source>
</evidence>
<dbReference type="NCBIfam" id="TIGR01730">
    <property type="entry name" value="RND_mfp"/>
    <property type="match status" value="1"/>
</dbReference>
<dbReference type="InterPro" id="IPR058626">
    <property type="entry name" value="MdtA-like_b-barrel"/>
</dbReference>
<keyword evidence="3" id="KW-0175">Coiled coil</keyword>
<proteinExistence type="inferred from homology"/>
<dbReference type="STRING" id="1111728.GCA_000427805_02113"/>
<evidence type="ECO:0000313" key="8">
    <source>
        <dbReference type="EMBL" id="PHI29368.1"/>
    </source>
</evidence>
<dbReference type="Pfam" id="PF25944">
    <property type="entry name" value="Beta-barrel_RND"/>
    <property type="match status" value="1"/>
</dbReference>
<comment type="similarity">
    <text evidence="2">Belongs to the membrane fusion protein (MFP) (TC 8.A.1) family.</text>
</comment>
<gene>
    <name evidence="9" type="primary">bepF</name>
    <name evidence="8" type="ORF">CRN84_08520</name>
    <name evidence="9" type="ORF">NCTC12282_02549</name>
</gene>
<evidence type="ECO:0000259" key="7">
    <source>
        <dbReference type="Pfam" id="PF25967"/>
    </source>
</evidence>
<dbReference type="InterPro" id="IPR058627">
    <property type="entry name" value="MdtA-like_C"/>
</dbReference>
<feature type="domain" description="Multidrug resistance protein MdtA-like beta-barrel" evidence="6">
    <location>
        <begin position="210"/>
        <end position="290"/>
    </location>
</feature>
<dbReference type="EMBL" id="CAADJA010000002">
    <property type="protein sequence ID" value="VFS47611.1"/>
    <property type="molecule type" value="Genomic_DNA"/>
</dbReference>
<dbReference type="Pfam" id="PF25917">
    <property type="entry name" value="BSH_RND"/>
    <property type="match status" value="1"/>
</dbReference>
<dbReference type="Pfam" id="PF25967">
    <property type="entry name" value="RND-MFP_C"/>
    <property type="match status" value="1"/>
</dbReference>
<dbReference type="RefSeq" id="WP_029094839.1">
    <property type="nucleotide sequence ID" value="NZ_CAADJA010000002.1"/>
</dbReference>
<name>A0A2C6DGF0_9GAMM</name>
<dbReference type="GO" id="GO:0015721">
    <property type="term" value="P:bile acid and bile salt transport"/>
    <property type="evidence" value="ECO:0007669"/>
    <property type="project" value="TreeGrafter"/>
</dbReference>
<dbReference type="Gene3D" id="2.40.50.100">
    <property type="match status" value="1"/>
</dbReference>
<dbReference type="SUPFAM" id="SSF111369">
    <property type="entry name" value="HlyD-like secretion proteins"/>
    <property type="match status" value="1"/>
</dbReference>
<dbReference type="GO" id="GO:0022857">
    <property type="term" value="F:transmembrane transporter activity"/>
    <property type="evidence" value="ECO:0007669"/>
    <property type="project" value="InterPro"/>
</dbReference>
<evidence type="ECO:0000256" key="3">
    <source>
        <dbReference type="SAM" id="Coils"/>
    </source>
</evidence>
<feature type="domain" description="Multidrug resistance protein MdtA-like barrel-sandwich hybrid" evidence="5">
    <location>
        <begin position="62"/>
        <end position="196"/>
    </location>
</feature>
<feature type="coiled-coil region" evidence="3">
    <location>
        <begin position="102"/>
        <end position="160"/>
    </location>
</feature>
<comment type="subcellular location">
    <subcellularLocation>
        <location evidence="1">Cell inner membrane</location>
        <topology evidence="1">Lipid-anchor</topology>
    </subcellularLocation>
</comment>
<sequence>MLNRNSVILSCYLLVLGLFGLSVIGLSAAPAAPLVSVNVALTRLATPENARQYLGRIEAMQMIDVTTRTEGFITERLFTDGQMVKEGDVLFEIDPALHQTAVALAEAQLESAKANAQHAQVNLNRLQQLGASRSASQAAVDEARAQRDMTRAAVAQSEANLRLQQIQLSYTRITSPITGQVGQSRFHVGSLINPASGSLVNIVQLDPIRIAIAINEKDYISARYKGTKGNDSLSYIPQIRLSNGKLYSESGTFDSIDNQIDTQTGSVVIRTRFNNPQHLLLPGGVVSVSLLPEEPETVTMVPIAALQQNKQGHFVLVVDKENKVEVRPVQLGRQFQQEYEVVEGLKADEQVIVSGIQHVRAGMTVNAHPVASQTVN</sequence>
<evidence type="ECO:0000259" key="4">
    <source>
        <dbReference type="Pfam" id="PF25876"/>
    </source>
</evidence>
<dbReference type="PANTHER" id="PTHR30158:SF3">
    <property type="entry name" value="MULTIDRUG EFFLUX PUMP SUBUNIT ACRA-RELATED"/>
    <property type="match status" value="1"/>
</dbReference>
<keyword evidence="10" id="KW-1185">Reference proteome</keyword>
<reference evidence="8" key="1">
    <citation type="submission" date="2017-09" db="EMBL/GenBank/DDBJ databases">
        <title>FDA dAtabase for Regulatory Grade micrObial Sequences (FDA-ARGOS): Supporting development and validation of Infectious Disease Dx tests.</title>
        <authorList>
            <person name="Minogue T."/>
            <person name="Wolcott M."/>
            <person name="Wasieloski L."/>
            <person name="Aguilar W."/>
            <person name="Moore D."/>
            <person name="Tallon L.J."/>
            <person name="Sadzewicz L."/>
            <person name="Ott S."/>
            <person name="Zhao X."/>
            <person name="Nagaraj S."/>
            <person name="Vavikolanu K."/>
            <person name="Aluvathingal J."/>
            <person name="Nadendla S."/>
            <person name="Sichtig H."/>
        </authorList>
    </citation>
    <scope>NUCLEOTIDE SEQUENCE</scope>
    <source>
        <strain evidence="8">FDAARGOS_387</strain>
    </source>
</reference>
<feature type="domain" description="Multidrug resistance protein MdtA-like alpha-helical hairpin" evidence="4">
    <location>
        <begin position="104"/>
        <end position="171"/>
    </location>
</feature>
<feature type="domain" description="Multidrug resistance protein MdtA-like C-terminal permuted SH3" evidence="7">
    <location>
        <begin position="300"/>
        <end position="357"/>
    </location>
</feature>
<evidence type="ECO:0000256" key="2">
    <source>
        <dbReference type="ARBA" id="ARBA00009477"/>
    </source>
</evidence>
<reference evidence="9 11" key="3">
    <citation type="submission" date="2019-03" db="EMBL/GenBank/DDBJ databases">
        <authorList>
            <consortium name="Pathogen Informatics"/>
        </authorList>
    </citation>
    <scope>NUCLEOTIDE SEQUENCE [LARGE SCALE GENOMIC DNA]</scope>
    <source>
        <strain evidence="9 11">NCTC12282</strain>
    </source>
</reference>
<evidence type="ECO:0000313" key="11">
    <source>
        <dbReference type="Proteomes" id="UP000373449"/>
    </source>
</evidence>
<dbReference type="EMBL" id="PDDX01000001">
    <property type="protein sequence ID" value="PHI29368.1"/>
    <property type="molecule type" value="Genomic_DNA"/>
</dbReference>
<evidence type="ECO:0000259" key="5">
    <source>
        <dbReference type="Pfam" id="PF25917"/>
    </source>
</evidence>
<dbReference type="InterPro" id="IPR006143">
    <property type="entry name" value="RND_pump_MFP"/>
</dbReference>
<dbReference type="InterPro" id="IPR058624">
    <property type="entry name" value="MdtA-like_HH"/>
</dbReference>
<protein>
    <submittedName>
        <fullName evidence="8">Efflux RND transporter periplasmic adaptor subunit</fullName>
    </submittedName>
    <submittedName>
        <fullName evidence="9">Efflux pump periplasmic linker BepF</fullName>
    </submittedName>
</protein>
<dbReference type="InterPro" id="IPR058625">
    <property type="entry name" value="MdtA-like_BSH"/>
</dbReference>
<organism evidence="8 10">
    <name type="scientific">Budvicia aquatica</name>
    <dbReference type="NCBI Taxonomy" id="82979"/>
    <lineage>
        <taxon>Bacteria</taxon>
        <taxon>Pseudomonadati</taxon>
        <taxon>Pseudomonadota</taxon>
        <taxon>Gammaproteobacteria</taxon>
        <taxon>Enterobacterales</taxon>
        <taxon>Budviciaceae</taxon>
        <taxon>Budvicia</taxon>
    </lineage>
</organism>
<dbReference type="Proteomes" id="UP000224974">
    <property type="component" value="Unassembled WGS sequence"/>
</dbReference>
<dbReference type="Pfam" id="PF25876">
    <property type="entry name" value="HH_MFP_RND"/>
    <property type="match status" value="1"/>
</dbReference>
<evidence type="ECO:0000259" key="6">
    <source>
        <dbReference type="Pfam" id="PF25944"/>
    </source>
</evidence>
<evidence type="ECO:0000256" key="1">
    <source>
        <dbReference type="ARBA" id="ARBA00004519"/>
    </source>
</evidence>
<accession>A0A2C6DGF0</accession>
<dbReference type="GO" id="GO:0046677">
    <property type="term" value="P:response to antibiotic"/>
    <property type="evidence" value="ECO:0007669"/>
    <property type="project" value="TreeGrafter"/>
</dbReference>
<dbReference type="Proteomes" id="UP000373449">
    <property type="component" value="Unassembled WGS sequence"/>
</dbReference>
<dbReference type="GO" id="GO:0030313">
    <property type="term" value="C:cell envelope"/>
    <property type="evidence" value="ECO:0007669"/>
    <property type="project" value="UniProtKB-SubCell"/>
</dbReference>
<dbReference type="Gene3D" id="2.40.420.20">
    <property type="match status" value="1"/>
</dbReference>
<reference evidence="10" key="2">
    <citation type="submission" date="2017-09" db="EMBL/GenBank/DDBJ databases">
        <title>FDA dAtabase for Regulatory Grade micrObial Sequences (FDA-ARGOS): Supporting development and validation of Infectious Disease Dx tests.</title>
        <authorList>
            <person name="Minogue T."/>
            <person name="Wolcott M."/>
            <person name="Wasieloski L."/>
            <person name="Aguilar W."/>
            <person name="Moore D."/>
            <person name="Tallon L."/>
            <person name="Sadzewicz L."/>
            <person name="Ott S."/>
            <person name="Zhao X."/>
            <person name="Nagaraj S."/>
            <person name="Vavikolanu K."/>
            <person name="Aluvathingal J."/>
            <person name="Nadendla S."/>
            <person name="Sichtig H."/>
        </authorList>
    </citation>
    <scope>NUCLEOTIDE SEQUENCE [LARGE SCALE GENOMIC DNA]</scope>
    <source>
        <strain evidence="10">FDAARGOS_387</strain>
    </source>
</reference>
<dbReference type="GO" id="GO:0005886">
    <property type="term" value="C:plasma membrane"/>
    <property type="evidence" value="ECO:0007669"/>
    <property type="project" value="TreeGrafter"/>
</dbReference>
<dbReference type="Gene3D" id="1.10.287.470">
    <property type="entry name" value="Helix hairpin bin"/>
    <property type="match status" value="1"/>
</dbReference>
<dbReference type="Gene3D" id="2.40.30.170">
    <property type="match status" value="1"/>
</dbReference>